<dbReference type="Proteomes" id="UP001314205">
    <property type="component" value="Unassembled WGS sequence"/>
</dbReference>
<evidence type="ECO:0000256" key="8">
    <source>
        <dbReference type="ARBA" id="ARBA00023136"/>
    </source>
</evidence>
<protein>
    <recommendedName>
        <fullName evidence="10">Fatty acyl-CoA reductase</fullName>
        <ecNumber evidence="10">1.2.1.84</ecNumber>
    </recommendedName>
</protein>
<proteinExistence type="inferred from homology"/>
<comment type="catalytic activity">
    <reaction evidence="9 10">
        <text>a long-chain fatty acyl-CoA + 2 NADPH + 2 H(+) = a long-chain primary fatty alcohol + 2 NADP(+) + CoA</text>
        <dbReference type="Rhea" id="RHEA:52716"/>
        <dbReference type="ChEBI" id="CHEBI:15378"/>
        <dbReference type="ChEBI" id="CHEBI:57287"/>
        <dbReference type="ChEBI" id="CHEBI:57783"/>
        <dbReference type="ChEBI" id="CHEBI:58349"/>
        <dbReference type="ChEBI" id="CHEBI:77396"/>
        <dbReference type="ChEBI" id="CHEBI:83139"/>
        <dbReference type="EC" id="1.2.1.84"/>
    </reaction>
</comment>
<name>A0AAV1LZ13_9NEOP</name>
<dbReference type="SUPFAM" id="SSF51735">
    <property type="entry name" value="NAD(P)-binding Rossmann-fold domains"/>
    <property type="match status" value="1"/>
</dbReference>
<evidence type="ECO:0000259" key="11">
    <source>
        <dbReference type="Pfam" id="PF03015"/>
    </source>
</evidence>
<keyword evidence="3 10" id="KW-0444">Lipid biosynthesis</keyword>
<comment type="subcellular location">
    <subcellularLocation>
        <location evidence="1">Membrane</location>
        <topology evidence="1">Multi-pass membrane protein</topology>
    </subcellularLocation>
</comment>
<keyword evidence="14" id="KW-1185">Reference proteome</keyword>
<evidence type="ECO:0000256" key="9">
    <source>
        <dbReference type="ARBA" id="ARBA00052530"/>
    </source>
</evidence>
<evidence type="ECO:0000256" key="2">
    <source>
        <dbReference type="ARBA" id="ARBA00005928"/>
    </source>
</evidence>
<keyword evidence="8" id="KW-0472">Membrane</keyword>
<keyword evidence="6" id="KW-1133">Transmembrane helix</keyword>
<dbReference type="EC" id="1.2.1.84" evidence="10"/>
<gene>
    <name evidence="13" type="ORF">PARMNEM_LOCUS19373</name>
</gene>
<comment type="similarity">
    <text evidence="2 10">Belongs to the fatty acyl-CoA reductase family.</text>
</comment>
<dbReference type="FunFam" id="3.40.50.720:FF:000143">
    <property type="entry name" value="Fatty acyl-CoA reductase"/>
    <property type="match status" value="1"/>
</dbReference>
<evidence type="ECO:0000256" key="1">
    <source>
        <dbReference type="ARBA" id="ARBA00004141"/>
    </source>
</evidence>
<dbReference type="Pfam" id="PF03015">
    <property type="entry name" value="Sterile"/>
    <property type="match status" value="1"/>
</dbReference>
<dbReference type="Pfam" id="PF07993">
    <property type="entry name" value="NAD_binding_4"/>
    <property type="match status" value="1"/>
</dbReference>
<dbReference type="CDD" id="cd05236">
    <property type="entry name" value="FAR-N_SDR_e"/>
    <property type="match status" value="1"/>
</dbReference>
<evidence type="ECO:0000256" key="7">
    <source>
        <dbReference type="ARBA" id="ARBA00023098"/>
    </source>
</evidence>
<evidence type="ECO:0000256" key="5">
    <source>
        <dbReference type="ARBA" id="ARBA00022857"/>
    </source>
</evidence>
<keyword evidence="10" id="KW-0560">Oxidoreductase</keyword>
<dbReference type="GO" id="GO:0005777">
    <property type="term" value="C:peroxisome"/>
    <property type="evidence" value="ECO:0007669"/>
    <property type="project" value="TreeGrafter"/>
</dbReference>
<dbReference type="EMBL" id="CAVLGL010000126">
    <property type="protein sequence ID" value="CAK1600643.1"/>
    <property type="molecule type" value="Genomic_DNA"/>
</dbReference>
<dbReference type="PANTHER" id="PTHR11011:SF116">
    <property type="entry name" value="FATTY ACYL-COA REDUCTASE CG5065-RELATED"/>
    <property type="match status" value="1"/>
</dbReference>
<dbReference type="InterPro" id="IPR036291">
    <property type="entry name" value="NAD(P)-bd_dom_sf"/>
</dbReference>
<evidence type="ECO:0000256" key="4">
    <source>
        <dbReference type="ARBA" id="ARBA00022692"/>
    </source>
</evidence>
<evidence type="ECO:0000256" key="10">
    <source>
        <dbReference type="RuleBase" id="RU363097"/>
    </source>
</evidence>
<dbReference type="GO" id="GO:0016020">
    <property type="term" value="C:membrane"/>
    <property type="evidence" value="ECO:0007669"/>
    <property type="project" value="UniProtKB-SubCell"/>
</dbReference>
<comment type="function">
    <text evidence="10">Catalyzes the reduction of fatty acyl-CoA to fatty alcohols.</text>
</comment>
<reference evidence="13 14" key="1">
    <citation type="submission" date="2023-11" db="EMBL/GenBank/DDBJ databases">
        <authorList>
            <person name="Hedman E."/>
            <person name="Englund M."/>
            <person name="Stromberg M."/>
            <person name="Nyberg Akerstrom W."/>
            <person name="Nylinder S."/>
            <person name="Jareborg N."/>
            <person name="Kallberg Y."/>
            <person name="Kronander E."/>
        </authorList>
    </citation>
    <scope>NUCLEOTIDE SEQUENCE [LARGE SCALE GENOMIC DNA]</scope>
</reference>
<dbReference type="InterPro" id="IPR013120">
    <property type="entry name" value="FAR_NAD-bd"/>
</dbReference>
<dbReference type="Gene3D" id="3.40.50.720">
    <property type="entry name" value="NAD(P)-binding Rossmann-like Domain"/>
    <property type="match status" value="1"/>
</dbReference>
<evidence type="ECO:0000259" key="12">
    <source>
        <dbReference type="Pfam" id="PF07993"/>
    </source>
</evidence>
<dbReference type="GO" id="GO:0102965">
    <property type="term" value="F:alcohol-forming long-chain fatty acyl-CoA reductase activity"/>
    <property type="evidence" value="ECO:0007669"/>
    <property type="project" value="UniProtKB-EC"/>
</dbReference>
<evidence type="ECO:0000256" key="3">
    <source>
        <dbReference type="ARBA" id="ARBA00022516"/>
    </source>
</evidence>
<dbReference type="AlphaFoldDB" id="A0AAV1LZ13"/>
<keyword evidence="4" id="KW-0812">Transmembrane</keyword>
<sequence length="449" mass="51162">MMLMYESSNESVADFYAGKSVFVTGGTGYLGKVLLEKLLYSCEKLDKIYLLIREKKNVSPEKRLQNIFEQPVFKRVKSERADYVRKVVPIVGDISEPNLGVTQEDAKELQEKVSVVFHVAANIKFNEPLKVAMNTNFEGTRRVLNLCKKMKQLPTFVYVSTAFSNTNSEIIEEVIYPPPAYYEDVYTALQQYGDNDKEIRKLWCDRPNTYTFTKALTEHYVAAQRNNIPTVIIRPSIVVPSKNEPLEGWIDNWFGATLLLVMIGKGLCRIIAGASSNSLDLIPVDYVSNLTIVAAAKCKGSDGLLVYNSCSSGANPVTFGAICRCFISESVRFKLNDIPYPTIIFTKHQWLLKTISFIIQMIPAFFADCFLWLSGKRPRYVKLQQIALKLNNNYQYFTTRSWLMDSKKTQALYASLSALDQNLFPFNPVNIVWSEYLPVYYKGVKTYLF</sequence>
<evidence type="ECO:0000313" key="13">
    <source>
        <dbReference type="EMBL" id="CAK1600643.1"/>
    </source>
</evidence>
<organism evidence="13 14">
    <name type="scientific">Parnassius mnemosyne</name>
    <name type="common">clouded apollo</name>
    <dbReference type="NCBI Taxonomy" id="213953"/>
    <lineage>
        <taxon>Eukaryota</taxon>
        <taxon>Metazoa</taxon>
        <taxon>Ecdysozoa</taxon>
        <taxon>Arthropoda</taxon>
        <taxon>Hexapoda</taxon>
        <taxon>Insecta</taxon>
        <taxon>Pterygota</taxon>
        <taxon>Neoptera</taxon>
        <taxon>Endopterygota</taxon>
        <taxon>Lepidoptera</taxon>
        <taxon>Glossata</taxon>
        <taxon>Ditrysia</taxon>
        <taxon>Papilionoidea</taxon>
        <taxon>Papilionidae</taxon>
        <taxon>Parnassiinae</taxon>
        <taxon>Parnassini</taxon>
        <taxon>Parnassius</taxon>
        <taxon>Driopa</taxon>
    </lineage>
</organism>
<keyword evidence="5 10" id="KW-0521">NADP</keyword>
<comment type="caution">
    <text evidence="13">The sequence shown here is derived from an EMBL/GenBank/DDBJ whole genome shotgun (WGS) entry which is preliminary data.</text>
</comment>
<keyword evidence="7 10" id="KW-0443">Lipid metabolism</keyword>
<feature type="domain" description="Thioester reductase (TE)" evidence="12">
    <location>
        <begin position="23"/>
        <end position="290"/>
    </location>
</feature>
<dbReference type="PANTHER" id="PTHR11011">
    <property type="entry name" value="MALE STERILITY PROTEIN 2-RELATED"/>
    <property type="match status" value="1"/>
</dbReference>
<evidence type="ECO:0000256" key="6">
    <source>
        <dbReference type="ARBA" id="ARBA00022989"/>
    </source>
</evidence>
<dbReference type="GO" id="GO:0080019">
    <property type="term" value="F:alcohol-forming very long-chain fatty acyl-CoA reductase activity"/>
    <property type="evidence" value="ECO:0007669"/>
    <property type="project" value="InterPro"/>
</dbReference>
<dbReference type="InterPro" id="IPR033640">
    <property type="entry name" value="FAR_C"/>
</dbReference>
<evidence type="ECO:0000313" key="14">
    <source>
        <dbReference type="Proteomes" id="UP001314205"/>
    </source>
</evidence>
<accession>A0AAV1LZ13</accession>
<dbReference type="InterPro" id="IPR026055">
    <property type="entry name" value="FAR"/>
</dbReference>
<dbReference type="GO" id="GO:0035336">
    <property type="term" value="P:long-chain fatty-acyl-CoA metabolic process"/>
    <property type="evidence" value="ECO:0007669"/>
    <property type="project" value="TreeGrafter"/>
</dbReference>
<dbReference type="CDD" id="cd09071">
    <property type="entry name" value="FAR_C"/>
    <property type="match status" value="1"/>
</dbReference>
<feature type="domain" description="Fatty acyl-CoA reductase C-terminal" evidence="11">
    <location>
        <begin position="360"/>
        <end position="449"/>
    </location>
</feature>